<dbReference type="EnsemblMetazoa" id="AALFPA23_021489.R31779">
    <property type="protein sequence ID" value="AALFPA23_021489.P31779"/>
    <property type="gene ID" value="AALFPA23_021489"/>
</dbReference>
<evidence type="ECO:0000256" key="3">
    <source>
        <dbReference type="SAM" id="MobiDB-lite"/>
    </source>
</evidence>
<evidence type="ECO:0000313" key="4">
    <source>
        <dbReference type="EnsemblMetazoa" id="AALFPA23_021489.P31779"/>
    </source>
</evidence>
<name>A0ABM1ZTD6_AEDAL</name>
<protein>
    <recommendedName>
        <fullName evidence="6">Nucleosome assembly protein nap-1</fullName>
    </recommendedName>
</protein>
<keyword evidence="5" id="KW-1185">Reference proteome</keyword>
<dbReference type="Gene3D" id="3.30.1120.90">
    <property type="entry name" value="Nucleosome assembly protein"/>
    <property type="match status" value="1"/>
</dbReference>
<feature type="region of interest" description="Disordered" evidence="3">
    <location>
        <begin position="299"/>
        <end position="327"/>
    </location>
</feature>
<reference evidence="4" key="2">
    <citation type="submission" date="2025-05" db="UniProtKB">
        <authorList>
            <consortium name="EnsemblMetazoa"/>
        </authorList>
    </citation>
    <scope>IDENTIFICATION</scope>
    <source>
        <strain evidence="4">Foshan</strain>
    </source>
</reference>
<dbReference type="Proteomes" id="UP000069940">
    <property type="component" value="Unassembled WGS sequence"/>
</dbReference>
<evidence type="ECO:0000256" key="1">
    <source>
        <dbReference type="ARBA" id="ARBA00009947"/>
    </source>
</evidence>
<dbReference type="GeneID" id="109412699"/>
<evidence type="ECO:0000256" key="2">
    <source>
        <dbReference type="RuleBase" id="RU003876"/>
    </source>
</evidence>
<dbReference type="RefSeq" id="XP_019541866.3">
    <property type="nucleotide sequence ID" value="XM_019686321.3"/>
</dbReference>
<sequence>MRNELIKIDLLASVIQNLTTTISPYATASSSKAQPIFQLLPNLSIKFNQLQAVTMLPPSINTKIQALNKIQHELLSKEAEFHKHVHSMEMEFQKTLGALYEKRKQIVSGSYDPIKKDLLNPEEFETGPAEGQPKGIPDFWLNVFKKTPLIQCMIWEADEPALKHLVDIRAVMFDQPKQGFTLQFEFEPNDYFSNEVLTKQYLMECAPHEEELAKFNGFEIYDTVGCEIDWKEGFKLTAHSPQTGQERKLSSFFNFFQPKKMLEDCEPYVRKQLLETDFEIGYFIKERLVPRAVMFYNGDISDDDEEDEEEEDISDDGQSIPEEPKPE</sequence>
<dbReference type="SUPFAM" id="SSF143113">
    <property type="entry name" value="NAP-like"/>
    <property type="match status" value="1"/>
</dbReference>
<dbReference type="InterPro" id="IPR037231">
    <property type="entry name" value="NAP-like_sf"/>
</dbReference>
<dbReference type="Pfam" id="PF00956">
    <property type="entry name" value="NAP"/>
    <property type="match status" value="1"/>
</dbReference>
<dbReference type="Gene3D" id="1.20.5.1500">
    <property type="match status" value="1"/>
</dbReference>
<organism evidence="4 5">
    <name type="scientific">Aedes albopictus</name>
    <name type="common">Asian tiger mosquito</name>
    <name type="synonym">Stegomyia albopicta</name>
    <dbReference type="NCBI Taxonomy" id="7160"/>
    <lineage>
        <taxon>Eukaryota</taxon>
        <taxon>Metazoa</taxon>
        <taxon>Ecdysozoa</taxon>
        <taxon>Arthropoda</taxon>
        <taxon>Hexapoda</taxon>
        <taxon>Insecta</taxon>
        <taxon>Pterygota</taxon>
        <taxon>Neoptera</taxon>
        <taxon>Endopterygota</taxon>
        <taxon>Diptera</taxon>
        <taxon>Nematocera</taxon>
        <taxon>Culicoidea</taxon>
        <taxon>Culicidae</taxon>
        <taxon>Culicinae</taxon>
        <taxon>Aedini</taxon>
        <taxon>Aedes</taxon>
        <taxon>Stegomyia</taxon>
    </lineage>
</organism>
<dbReference type="PANTHER" id="PTHR11875">
    <property type="entry name" value="TESTIS-SPECIFIC Y-ENCODED PROTEIN"/>
    <property type="match status" value="1"/>
</dbReference>
<evidence type="ECO:0008006" key="6">
    <source>
        <dbReference type="Google" id="ProtNLM"/>
    </source>
</evidence>
<proteinExistence type="inferred from homology"/>
<evidence type="ECO:0000313" key="5">
    <source>
        <dbReference type="Proteomes" id="UP000069940"/>
    </source>
</evidence>
<reference evidence="5" key="1">
    <citation type="journal article" date="2015" name="Proc. Natl. Acad. Sci. U.S.A.">
        <title>Genome sequence of the Asian Tiger mosquito, Aedes albopictus, reveals insights into its biology, genetics, and evolution.</title>
        <authorList>
            <person name="Chen X.G."/>
            <person name="Jiang X."/>
            <person name="Gu J."/>
            <person name="Xu M."/>
            <person name="Wu Y."/>
            <person name="Deng Y."/>
            <person name="Zhang C."/>
            <person name="Bonizzoni M."/>
            <person name="Dermauw W."/>
            <person name="Vontas J."/>
            <person name="Armbruster P."/>
            <person name="Huang X."/>
            <person name="Yang Y."/>
            <person name="Zhang H."/>
            <person name="He W."/>
            <person name="Peng H."/>
            <person name="Liu Y."/>
            <person name="Wu K."/>
            <person name="Chen J."/>
            <person name="Lirakis M."/>
            <person name="Topalis P."/>
            <person name="Van Leeuwen T."/>
            <person name="Hall A.B."/>
            <person name="Jiang X."/>
            <person name="Thorpe C."/>
            <person name="Mueller R.L."/>
            <person name="Sun C."/>
            <person name="Waterhouse R.M."/>
            <person name="Yan G."/>
            <person name="Tu Z.J."/>
            <person name="Fang X."/>
            <person name="James A.A."/>
        </authorList>
    </citation>
    <scope>NUCLEOTIDE SEQUENCE [LARGE SCALE GENOMIC DNA]</scope>
    <source>
        <strain evidence="5">Foshan</strain>
    </source>
</reference>
<accession>A0ABM1ZTD6</accession>
<feature type="compositionally biased region" description="Acidic residues" evidence="3">
    <location>
        <begin position="300"/>
        <end position="315"/>
    </location>
</feature>
<comment type="similarity">
    <text evidence="1 2">Belongs to the nucleosome assembly protein (NAP) family.</text>
</comment>
<dbReference type="InterPro" id="IPR002164">
    <property type="entry name" value="NAP_family"/>
</dbReference>